<organism evidence="2 3">
    <name type="scientific">Piloderma croceum (strain F 1598)</name>
    <dbReference type="NCBI Taxonomy" id="765440"/>
    <lineage>
        <taxon>Eukaryota</taxon>
        <taxon>Fungi</taxon>
        <taxon>Dikarya</taxon>
        <taxon>Basidiomycota</taxon>
        <taxon>Agaricomycotina</taxon>
        <taxon>Agaricomycetes</taxon>
        <taxon>Agaricomycetidae</taxon>
        <taxon>Atheliales</taxon>
        <taxon>Atheliaceae</taxon>
        <taxon>Piloderma</taxon>
    </lineage>
</organism>
<reference evidence="2 3" key="1">
    <citation type="submission" date="2014-04" db="EMBL/GenBank/DDBJ databases">
        <authorList>
            <consortium name="DOE Joint Genome Institute"/>
            <person name="Kuo A."/>
            <person name="Tarkka M."/>
            <person name="Buscot F."/>
            <person name="Kohler A."/>
            <person name="Nagy L.G."/>
            <person name="Floudas D."/>
            <person name="Copeland A."/>
            <person name="Barry K.W."/>
            <person name="Cichocki N."/>
            <person name="Veneault-Fourrey C."/>
            <person name="LaButti K."/>
            <person name="Lindquist E.A."/>
            <person name="Lipzen A."/>
            <person name="Lundell T."/>
            <person name="Morin E."/>
            <person name="Murat C."/>
            <person name="Sun H."/>
            <person name="Tunlid A."/>
            <person name="Henrissat B."/>
            <person name="Grigoriev I.V."/>
            <person name="Hibbett D.S."/>
            <person name="Martin F."/>
            <person name="Nordberg H.P."/>
            <person name="Cantor M.N."/>
            <person name="Hua S.X."/>
        </authorList>
    </citation>
    <scope>NUCLEOTIDE SEQUENCE [LARGE SCALE GENOMIC DNA]</scope>
    <source>
        <strain evidence="2 3">F 1598</strain>
    </source>
</reference>
<keyword evidence="3" id="KW-1185">Reference proteome</keyword>
<dbReference type="InParanoid" id="A0A0C3FGJ7"/>
<evidence type="ECO:0000313" key="2">
    <source>
        <dbReference type="EMBL" id="KIM79081.1"/>
    </source>
</evidence>
<feature type="compositionally biased region" description="Basic and acidic residues" evidence="1">
    <location>
        <begin position="55"/>
        <end position="66"/>
    </location>
</feature>
<dbReference type="HOGENOM" id="CLU_2203310_0_0_1"/>
<accession>A0A0C3FGJ7</accession>
<reference evidence="3" key="2">
    <citation type="submission" date="2015-01" db="EMBL/GenBank/DDBJ databases">
        <title>Evolutionary Origins and Diversification of the Mycorrhizal Mutualists.</title>
        <authorList>
            <consortium name="DOE Joint Genome Institute"/>
            <consortium name="Mycorrhizal Genomics Consortium"/>
            <person name="Kohler A."/>
            <person name="Kuo A."/>
            <person name="Nagy L.G."/>
            <person name="Floudas D."/>
            <person name="Copeland A."/>
            <person name="Barry K.W."/>
            <person name="Cichocki N."/>
            <person name="Veneault-Fourrey C."/>
            <person name="LaButti K."/>
            <person name="Lindquist E.A."/>
            <person name="Lipzen A."/>
            <person name="Lundell T."/>
            <person name="Morin E."/>
            <person name="Murat C."/>
            <person name="Riley R."/>
            <person name="Ohm R."/>
            <person name="Sun H."/>
            <person name="Tunlid A."/>
            <person name="Henrissat B."/>
            <person name="Grigoriev I.V."/>
            <person name="Hibbett D.S."/>
            <person name="Martin F."/>
        </authorList>
    </citation>
    <scope>NUCLEOTIDE SEQUENCE [LARGE SCALE GENOMIC DNA]</scope>
    <source>
        <strain evidence="3">F 1598</strain>
    </source>
</reference>
<proteinExistence type="predicted"/>
<evidence type="ECO:0000256" key="1">
    <source>
        <dbReference type="SAM" id="MobiDB-lite"/>
    </source>
</evidence>
<protein>
    <submittedName>
        <fullName evidence="2">Uncharacterized protein</fullName>
    </submittedName>
</protein>
<feature type="region of interest" description="Disordered" evidence="1">
    <location>
        <begin position="52"/>
        <end position="76"/>
    </location>
</feature>
<gene>
    <name evidence="2" type="ORF">PILCRDRAFT_74832</name>
</gene>
<dbReference type="EMBL" id="KN833012">
    <property type="protein sequence ID" value="KIM79081.1"/>
    <property type="molecule type" value="Genomic_DNA"/>
</dbReference>
<evidence type="ECO:0000313" key="3">
    <source>
        <dbReference type="Proteomes" id="UP000054166"/>
    </source>
</evidence>
<name>A0A0C3FGJ7_PILCF</name>
<dbReference type="Proteomes" id="UP000054166">
    <property type="component" value="Unassembled WGS sequence"/>
</dbReference>
<sequence length="108" mass="12370">MAKCEIIKLFKIHDDICKHEFITVFRPYKQISSYERYLKYCETQKTQVNNISDSKQPESLEVDAPRHNTFPPNPPDASLRRKIINNFCNGTKPSTFEEAGCAVCGALT</sequence>
<dbReference type="AlphaFoldDB" id="A0A0C3FGJ7"/>
<feature type="non-terminal residue" evidence="2">
    <location>
        <position position="108"/>
    </location>
</feature>